<sequence>TILPSMPVPSELVDPIGLLAILTIFLAVATIAKKLVWIVVIAGWALILIRLIMVIVQNYL</sequence>
<keyword evidence="1" id="KW-0472">Membrane</keyword>
<feature type="transmembrane region" description="Helical" evidence="1">
    <location>
        <begin position="35"/>
        <end position="56"/>
    </location>
</feature>
<organism evidence="2">
    <name type="scientific">marine sediment metagenome</name>
    <dbReference type="NCBI Taxonomy" id="412755"/>
    <lineage>
        <taxon>unclassified sequences</taxon>
        <taxon>metagenomes</taxon>
        <taxon>ecological metagenomes</taxon>
    </lineage>
</organism>
<accession>X1PA56</accession>
<feature type="transmembrane region" description="Helical" evidence="1">
    <location>
        <begin position="12"/>
        <end position="28"/>
    </location>
</feature>
<comment type="caution">
    <text evidence="2">The sequence shown here is derived from an EMBL/GenBank/DDBJ whole genome shotgun (WGS) entry which is preliminary data.</text>
</comment>
<reference evidence="2" key="1">
    <citation type="journal article" date="2014" name="Front. Microbiol.">
        <title>High frequency of phylogenetically diverse reductive dehalogenase-homologous genes in deep subseafloor sedimentary metagenomes.</title>
        <authorList>
            <person name="Kawai M."/>
            <person name="Futagami T."/>
            <person name="Toyoda A."/>
            <person name="Takaki Y."/>
            <person name="Nishi S."/>
            <person name="Hori S."/>
            <person name="Arai W."/>
            <person name="Tsubouchi T."/>
            <person name="Morono Y."/>
            <person name="Uchiyama I."/>
            <person name="Ito T."/>
            <person name="Fujiyama A."/>
            <person name="Inagaki F."/>
            <person name="Takami H."/>
        </authorList>
    </citation>
    <scope>NUCLEOTIDE SEQUENCE</scope>
    <source>
        <strain evidence="2">Expedition CK06-06</strain>
    </source>
</reference>
<proteinExistence type="predicted"/>
<name>X1PA56_9ZZZZ</name>
<keyword evidence="1" id="KW-0812">Transmembrane</keyword>
<dbReference type="AlphaFoldDB" id="X1PA56"/>
<gene>
    <name evidence="2" type="ORF">S06H3_40240</name>
</gene>
<dbReference type="EMBL" id="BARV01024680">
    <property type="protein sequence ID" value="GAI35900.1"/>
    <property type="molecule type" value="Genomic_DNA"/>
</dbReference>
<protein>
    <submittedName>
        <fullName evidence="2">Uncharacterized protein</fullName>
    </submittedName>
</protein>
<evidence type="ECO:0000256" key="1">
    <source>
        <dbReference type="SAM" id="Phobius"/>
    </source>
</evidence>
<feature type="non-terminal residue" evidence="2">
    <location>
        <position position="1"/>
    </location>
</feature>
<keyword evidence="1" id="KW-1133">Transmembrane helix</keyword>
<evidence type="ECO:0000313" key="2">
    <source>
        <dbReference type="EMBL" id="GAI35900.1"/>
    </source>
</evidence>